<comment type="caution">
    <text evidence="1">The sequence shown here is derived from an EMBL/GenBank/DDBJ whole genome shotgun (WGS) entry which is preliminary data.</text>
</comment>
<dbReference type="Proteomes" id="UP001203036">
    <property type="component" value="Unassembled WGS sequence"/>
</dbReference>
<gene>
    <name evidence="1" type="ORF">M8744_08980</name>
</gene>
<reference evidence="1" key="1">
    <citation type="submission" date="2022-06" db="EMBL/GenBank/DDBJ databases">
        <title>Lutimaribacter sp. EGI FJ00013, a novel bacterium isolated from a salt lake sediment enrichment.</title>
        <authorList>
            <person name="Gao L."/>
            <person name="Fang B.-Z."/>
            <person name="Li W.-J."/>
        </authorList>
    </citation>
    <scope>NUCLEOTIDE SEQUENCE</scope>
    <source>
        <strain evidence="1">EGI FJ00013</strain>
    </source>
</reference>
<organism evidence="1 2">
    <name type="scientific">Lutimaribacter degradans</name>
    <dbReference type="NCBI Taxonomy" id="2945989"/>
    <lineage>
        <taxon>Bacteria</taxon>
        <taxon>Pseudomonadati</taxon>
        <taxon>Pseudomonadota</taxon>
        <taxon>Alphaproteobacteria</taxon>
        <taxon>Rhodobacterales</taxon>
        <taxon>Roseobacteraceae</taxon>
        <taxon>Lutimaribacter</taxon>
    </lineage>
</organism>
<proteinExistence type="predicted"/>
<evidence type="ECO:0000313" key="1">
    <source>
        <dbReference type="EMBL" id="MCM2562279.1"/>
    </source>
</evidence>
<dbReference type="EMBL" id="JAMQGO010000004">
    <property type="protein sequence ID" value="MCM2562279.1"/>
    <property type="molecule type" value="Genomic_DNA"/>
</dbReference>
<evidence type="ECO:0000313" key="2">
    <source>
        <dbReference type="Proteomes" id="UP001203036"/>
    </source>
</evidence>
<keyword evidence="2" id="KW-1185">Reference proteome</keyword>
<protein>
    <submittedName>
        <fullName evidence="1">TetR family transcriptional regulator</fullName>
    </submittedName>
</protein>
<accession>A0ACC5ZVB8</accession>
<name>A0ACC5ZVB8_9RHOB</name>
<sequence>MNPDKTKQKQRQRAPSARSQARRAAILDAAERVFAVRGFDGATIRDIAAEAGAPVGLVHHHGQGKAALFAQVVARRADELSALRLAALDAIPQPPTLEAVLRAFILPYLDRAATGGPQWLAYARLVAMVSADQGWSDISARHFDPTATQFIDAIARLYPDAPRAMIAQGFVYAVSMMLAHLTAGWRVGALAGADARPGAEALVGFATAGMNALLGDADQARA</sequence>